<sequence length="82" mass="9172">MTTSSPLPSVPPSSFDPAIHLHSQGPAIDPPSESFSDDLEALNLARLEKTRNKVVIQHRAWNLSDVFRSDEDLTPDRYTDKI</sequence>
<accession>A0A3A2ZVW8</accession>
<name>A0A3A2ZVW8_9EURO</name>
<proteinExistence type="predicted"/>
<evidence type="ECO:0000313" key="2">
    <source>
        <dbReference type="EMBL" id="RJE27186.1"/>
    </source>
</evidence>
<dbReference type="Proteomes" id="UP000266188">
    <property type="component" value="Unassembled WGS sequence"/>
</dbReference>
<dbReference type="EMBL" id="MVGC01000007">
    <property type="protein sequence ID" value="RJE27186.1"/>
    <property type="molecule type" value="Genomic_DNA"/>
</dbReference>
<gene>
    <name evidence="2" type="ORF">PHISCL_00427</name>
</gene>
<organism evidence="2 3">
    <name type="scientific">Aspergillus sclerotialis</name>
    <dbReference type="NCBI Taxonomy" id="2070753"/>
    <lineage>
        <taxon>Eukaryota</taxon>
        <taxon>Fungi</taxon>
        <taxon>Dikarya</taxon>
        <taxon>Ascomycota</taxon>
        <taxon>Pezizomycotina</taxon>
        <taxon>Eurotiomycetes</taxon>
        <taxon>Eurotiomycetidae</taxon>
        <taxon>Eurotiales</taxon>
        <taxon>Aspergillaceae</taxon>
        <taxon>Aspergillus</taxon>
        <taxon>Aspergillus subgen. Polypaecilum</taxon>
    </lineage>
</organism>
<protein>
    <submittedName>
        <fullName evidence="2">Uncharacterized protein</fullName>
    </submittedName>
</protein>
<feature type="compositionally biased region" description="Low complexity" evidence="1">
    <location>
        <begin position="1"/>
        <end position="17"/>
    </location>
</feature>
<keyword evidence="3" id="KW-1185">Reference proteome</keyword>
<dbReference type="AlphaFoldDB" id="A0A3A2ZVW8"/>
<evidence type="ECO:0000313" key="3">
    <source>
        <dbReference type="Proteomes" id="UP000266188"/>
    </source>
</evidence>
<dbReference type="OrthoDB" id="2195431at2759"/>
<dbReference type="STRING" id="2070753.A0A3A2ZVW8"/>
<evidence type="ECO:0000256" key="1">
    <source>
        <dbReference type="SAM" id="MobiDB-lite"/>
    </source>
</evidence>
<feature type="region of interest" description="Disordered" evidence="1">
    <location>
        <begin position="1"/>
        <end position="34"/>
    </location>
</feature>
<comment type="caution">
    <text evidence="2">The sequence shown here is derived from an EMBL/GenBank/DDBJ whole genome shotgun (WGS) entry which is preliminary data.</text>
</comment>
<reference evidence="3" key="1">
    <citation type="submission" date="2017-02" db="EMBL/GenBank/DDBJ databases">
        <authorList>
            <person name="Tafer H."/>
            <person name="Lopandic K."/>
        </authorList>
    </citation>
    <scope>NUCLEOTIDE SEQUENCE [LARGE SCALE GENOMIC DNA]</scope>
    <source>
        <strain evidence="3">CBS 366.77</strain>
    </source>
</reference>